<comment type="catalytic activity">
    <reaction evidence="10">
        <text>L-threonyl-[protein] + ATP = O-phospho-L-threonyl-[protein] + ADP + H(+)</text>
        <dbReference type="Rhea" id="RHEA:46608"/>
        <dbReference type="Rhea" id="RHEA-COMP:11060"/>
        <dbReference type="Rhea" id="RHEA-COMP:11605"/>
        <dbReference type="ChEBI" id="CHEBI:15378"/>
        <dbReference type="ChEBI" id="CHEBI:30013"/>
        <dbReference type="ChEBI" id="CHEBI:30616"/>
        <dbReference type="ChEBI" id="CHEBI:61977"/>
        <dbReference type="ChEBI" id="CHEBI:456216"/>
        <dbReference type="EC" id="2.7.11.12"/>
    </reaction>
</comment>
<sequence length="914" mass="103562">MSKLLKKVPKLCKVSTKDLQKVGNVVEVKYFSPGTVIVKEGHRGDKFYIIRSGSVTITRKGEGVVGNYGKGQFFGELMFLKEKFRQATVTADAPKGVKCLTLERQHFMSHFGELREDGIPTVQTSSSSAKMSKVMPEHQDVELKDLSILTTLGVGQHNDEKLIREAIERSDFLNKILKGNLLKEIVDAMYSREIKQNEVIIKEGQKGSHMYVSAQGRYEVSVNGKGVVNTFEDIRVFGEMAILYNEQRNATIKAVKPGRVWVLDRTDYQKLMIRFNIKEQDEMLEFLEKVPKLNKVSPEALQKVVNLLKVKYFSPGTTIVKQGDRGEKFYIIRAGTVTITREGEGVVGNYGKGQFFGELALLKEEFRQATVTADAPGGVECLTLKGQHFIAHFGELLEDGILTVQTSSSAAKVSKIVKEHQDVELKDLNIVATLGVGGFGRVELVQHKTQNMIFALKYLKKIDMVEQNQQEHVYNERNIQMDCRSQFIVRLYRSYKNSKYIYFLMESCLGGDLWTLLQRQKTKKFDERDSRFIAACVLEAFAYLHEKGIVYRDLKPENLLIDEQGYIKLTDFGFAKKLGSRGRTFTFAGTPEYVAPEIILSRGHDKAVDYWAFGVFIFELLTGRTPFRTNDASHMRTYNKILTGIDSVDFPSFVSTKARNVIEKLCKLIPAERLGCQRNGVQDIKNHRWFLGFNWVKLNERSLWAPFKPKLKSNTDTRYFEAFKKDTDYPPDETSGWDGEDFFEGRNLRRAICGRAMDVCVCLSGADGRVGEGRATLFRHHRDVSRVRIPGRMGASHGCCVLLYSCCVVQKKGKGEERMGVGGRGKYPGAPPHHIRKKEKNKPTVKSYTQAISRVIMSPVELKMQPTIHFQREHLPFGENQAPSEGKIVAEAACEDVKDFAGKVYTTFFVHVDV</sequence>
<dbReference type="PANTHER" id="PTHR24353">
    <property type="entry name" value="CYCLIC NUCLEOTIDE-DEPENDENT PROTEIN KINASE"/>
    <property type="match status" value="1"/>
</dbReference>
<dbReference type="PROSITE" id="PS50011">
    <property type="entry name" value="PROTEIN_KINASE_DOM"/>
    <property type="match status" value="1"/>
</dbReference>
<keyword evidence="3" id="KW-0723">Serine/threonine-protein kinase</keyword>
<dbReference type="InterPro" id="IPR000961">
    <property type="entry name" value="AGC-kinase_C"/>
</dbReference>
<keyword evidence="9" id="KW-0142">cGMP-binding</keyword>
<keyword evidence="6 12" id="KW-0547">Nucleotide-binding</keyword>
<dbReference type="PROSITE" id="PS00108">
    <property type="entry name" value="PROTEIN_KINASE_ST"/>
    <property type="match status" value="1"/>
</dbReference>
<proteinExistence type="inferred from homology"/>
<keyword evidence="7" id="KW-0418">Kinase</keyword>
<protein>
    <recommendedName>
        <fullName evidence="2">cGMP-dependent protein kinase</fullName>
        <ecNumber evidence="2">2.7.11.12</ecNumber>
    </recommendedName>
</protein>
<dbReference type="PANTHER" id="PTHR24353:SF144">
    <property type="match status" value="1"/>
</dbReference>
<dbReference type="SUPFAM" id="SSF56112">
    <property type="entry name" value="Protein kinase-like (PK-like)"/>
    <property type="match status" value="1"/>
</dbReference>
<evidence type="ECO:0000256" key="4">
    <source>
        <dbReference type="ARBA" id="ARBA00022535"/>
    </source>
</evidence>
<dbReference type="Gene3D" id="2.60.120.10">
    <property type="entry name" value="Jelly Rolls"/>
    <property type="match status" value="3"/>
</dbReference>
<evidence type="ECO:0000259" key="14">
    <source>
        <dbReference type="PROSITE" id="PS50011"/>
    </source>
</evidence>
<dbReference type="FunFam" id="3.30.200.20:FF:000042">
    <property type="entry name" value="Aurora kinase A"/>
    <property type="match status" value="1"/>
</dbReference>
<evidence type="ECO:0000256" key="9">
    <source>
        <dbReference type="ARBA" id="ARBA00022992"/>
    </source>
</evidence>
<keyword evidence="4" id="KW-0140">cGMP</keyword>
<dbReference type="InterPro" id="IPR018488">
    <property type="entry name" value="cNMP-bd_CS"/>
</dbReference>
<evidence type="ECO:0000256" key="7">
    <source>
        <dbReference type="ARBA" id="ARBA00022777"/>
    </source>
</evidence>
<evidence type="ECO:0000256" key="12">
    <source>
        <dbReference type="PROSITE-ProRule" id="PRU10141"/>
    </source>
</evidence>
<name>A0A8J6L869_TENMO</name>
<dbReference type="Proteomes" id="UP000719412">
    <property type="component" value="Unassembled WGS sequence"/>
</dbReference>
<keyword evidence="18" id="KW-1185">Reference proteome</keyword>
<dbReference type="Pfam" id="PF00069">
    <property type="entry name" value="Pkinase"/>
    <property type="match status" value="1"/>
</dbReference>
<evidence type="ECO:0000256" key="6">
    <source>
        <dbReference type="ARBA" id="ARBA00022741"/>
    </source>
</evidence>
<gene>
    <name evidence="17" type="ORF">GEV33_012384</name>
</gene>
<dbReference type="InterPro" id="IPR035014">
    <property type="entry name" value="STKc_cGK"/>
</dbReference>
<comment type="catalytic activity">
    <reaction evidence="11">
        <text>L-seryl-[protein] + ATP = O-phospho-L-seryl-[protein] + ADP + H(+)</text>
        <dbReference type="Rhea" id="RHEA:17989"/>
        <dbReference type="Rhea" id="RHEA-COMP:9863"/>
        <dbReference type="Rhea" id="RHEA-COMP:11604"/>
        <dbReference type="ChEBI" id="CHEBI:15378"/>
        <dbReference type="ChEBI" id="CHEBI:29999"/>
        <dbReference type="ChEBI" id="CHEBI:30616"/>
        <dbReference type="ChEBI" id="CHEBI:83421"/>
        <dbReference type="ChEBI" id="CHEBI:456216"/>
        <dbReference type="EC" id="2.7.11.12"/>
    </reaction>
</comment>
<dbReference type="PROSITE" id="PS51285">
    <property type="entry name" value="AGC_KINASE_CTER"/>
    <property type="match status" value="1"/>
</dbReference>
<keyword evidence="8 12" id="KW-0067">ATP-binding</keyword>
<dbReference type="Gene3D" id="3.30.200.20">
    <property type="entry name" value="Phosphorylase Kinase, domain 1"/>
    <property type="match status" value="1"/>
</dbReference>
<dbReference type="GO" id="GO:0030553">
    <property type="term" value="F:cGMP binding"/>
    <property type="evidence" value="ECO:0007669"/>
    <property type="project" value="UniProtKB-KW"/>
</dbReference>
<dbReference type="PROSITE" id="PS00888">
    <property type="entry name" value="CNMP_BINDING_1"/>
    <property type="match status" value="1"/>
</dbReference>
<comment type="similarity">
    <text evidence="1">Belongs to the protein kinase superfamily. AGC Ser/Thr protein kinase family. cGMP subfamily.</text>
</comment>
<dbReference type="CDD" id="cd05572">
    <property type="entry name" value="STKc_cGK"/>
    <property type="match status" value="1"/>
</dbReference>
<dbReference type="Gene3D" id="1.10.510.10">
    <property type="entry name" value="Transferase(Phosphotransferase) domain 1"/>
    <property type="match status" value="1"/>
</dbReference>
<evidence type="ECO:0000313" key="18">
    <source>
        <dbReference type="Proteomes" id="UP000719412"/>
    </source>
</evidence>
<evidence type="ECO:0000259" key="15">
    <source>
        <dbReference type="PROSITE" id="PS50042"/>
    </source>
</evidence>
<dbReference type="EC" id="2.7.11.12" evidence="2"/>
<evidence type="ECO:0000256" key="13">
    <source>
        <dbReference type="SAM" id="MobiDB-lite"/>
    </source>
</evidence>
<dbReference type="SMART" id="SM00100">
    <property type="entry name" value="cNMP"/>
    <property type="match status" value="3"/>
</dbReference>
<comment type="caution">
    <text evidence="17">The sequence shown here is derived from an EMBL/GenBank/DDBJ whole genome shotgun (WGS) entry which is preliminary data.</text>
</comment>
<feature type="domain" description="Cyclic nucleotide-binding" evidence="15">
    <location>
        <begin position="10"/>
        <end position="107"/>
    </location>
</feature>
<dbReference type="FunFam" id="1.10.510.10:FF:000210">
    <property type="entry name" value="Non-specific serine/threonine protein kinase"/>
    <property type="match status" value="1"/>
</dbReference>
<evidence type="ECO:0000256" key="8">
    <source>
        <dbReference type="ARBA" id="ARBA00022840"/>
    </source>
</evidence>
<evidence type="ECO:0000256" key="1">
    <source>
        <dbReference type="ARBA" id="ARBA00006352"/>
    </source>
</evidence>
<dbReference type="PROSITE" id="PS00107">
    <property type="entry name" value="PROTEIN_KINASE_ATP"/>
    <property type="match status" value="1"/>
</dbReference>
<dbReference type="EMBL" id="JABDTM020027497">
    <property type="protein sequence ID" value="KAH0810412.1"/>
    <property type="molecule type" value="Genomic_DNA"/>
</dbReference>
<accession>A0A8J6L869</accession>
<dbReference type="InterPro" id="IPR000595">
    <property type="entry name" value="cNMP-bd_dom"/>
</dbReference>
<feature type="binding site" evidence="12">
    <location>
        <position position="457"/>
    </location>
    <ligand>
        <name>ATP</name>
        <dbReference type="ChEBI" id="CHEBI:30616"/>
    </ligand>
</feature>
<dbReference type="InterPro" id="IPR008271">
    <property type="entry name" value="Ser/Thr_kinase_AS"/>
</dbReference>
<dbReference type="PROSITE" id="PS00889">
    <property type="entry name" value="CNMP_BINDING_2"/>
    <property type="match status" value="1"/>
</dbReference>
<feature type="domain" description="Protein kinase" evidence="14">
    <location>
        <begin position="428"/>
        <end position="690"/>
    </location>
</feature>
<evidence type="ECO:0000256" key="5">
    <source>
        <dbReference type="ARBA" id="ARBA00022679"/>
    </source>
</evidence>
<evidence type="ECO:0000256" key="2">
    <source>
        <dbReference type="ARBA" id="ARBA00012428"/>
    </source>
</evidence>
<dbReference type="GO" id="GO:0004692">
    <property type="term" value="F:cGMP-dependent protein kinase activity"/>
    <property type="evidence" value="ECO:0007669"/>
    <property type="project" value="UniProtKB-EC"/>
</dbReference>
<feature type="region of interest" description="Disordered" evidence="13">
    <location>
        <begin position="819"/>
        <end position="841"/>
    </location>
</feature>
<dbReference type="SUPFAM" id="SSF51206">
    <property type="entry name" value="cAMP-binding domain-like"/>
    <property type="match status" value="3"/>
</dbReference>
<dbReference type="InterPro" id="IPR018490">
    <property type="entry name" value="cNMP-bd_dom_sf"/>
</dbReference>
<dbReference type="InterPro" id="IPR017441">
    <property type="entry name" value="Protein_kinase_ATP_BS"/>
</dbReference>
<dbReference type="CDD" id="cd00038">
    <property type="entry name" value="CAP_ED"/>
    <property type="match status" value="3"/>
</dbReference>
<feature type="domain" description="Cyclic nucleotide-binding" evidence="15">
    <location>
        <begin position="173"/>
        <end position="289"/>
    </location>
</feature>
<reference evidence="17" key="1">
    <citation type="journal article" date="2020" name="J Insects Food Feed">
        <title>The yellow mealworm (Tenebrio molitor) genome: a resource for the emerging insects as food and feed industry.</title>
        <authorList>
            <person name="Eriksson T."/>
            <person name="Andere A."/>
            <person name="Kelstrup H."/>
            <person name="Emery V."/>
            <person name="Picard C."/>
        </authorList>
    </citation>
    <scope>NUCLEOTIDE SEQUENCE</scope>
    <source>
        <strain evidence="17">Stoneville</strain>
        <tissue evidence="17">Whole head</tissue>
    </source>
</reference>
<dbReference type="Pfam" id="PF00027">
    <property type="entry name" value="cNMP_binding"/>
    <property type="match status" value="3"/>
</dbReference>
<dbReference type="PROSITE" id="PS50042">
    <property type="entry name" value="CNMP_BINDING_3"/>
    <property type="match status" value="3"/>
</dbReference>
<evidence type="ECO:0000256" key="3">
    <source>
        <dbReference type="ARBA" id="ARBA00022527"/>
    </source>
</evidence>
<dbReference type="InterPro" id="IPR014710">
    <property type="entry name" value="RmlC-like_jellyroll"/>
</dbReference>
<dbReference type="InterPro" id="IPR000719">
    <property type="entry name" value="Prot_kinase_dom"/>
</dbReference>
<organism evidence="17 18">
    <name type="scientific">Tenebrio molitor</name>
    <name type="common">Yellow mealworm beetle</name>
    <dbReference type="NCBI Taxonomy" id="7067"/>
    <lineage>
        <taxon>Eukaryota</taxon>
        <taxon>Metazoa</taxon>
        <taxon>Ecdysozoa</taxon>
        <taxon>Arthropoda</taxon>
        <taxon>Hexapoda</taxon>
        <taxon>Insecta</taxon>
        <taxon>Pterygota</taxon>
        <taxon>Neoptera</taxon>
        <taxon>Endopterygota</taxon>
        <taxon>Coleoptera</taxon>
        <taxon>Polyphaga</taxon>
        <taxon>Cucujiformia</taxon>
        <taxon>Tenebrionidae</taxon>
        <taxon>Tenebrio</taxon>
    </lineage>
</organism>
<dbReference type="SMART" id="SM00220">
    <property type="entry name" value="S_TKc"/>
    <property type="match status" value="1"/>
</dbReference>
<dbReference type="GO" id="GO:0005524">
    <property type="term" value="F:ATP binding"/>
    <property type="evidence" value="ECO:0007669"/>
    <property type="project" value="UniProtKB-UniRule"/>
</dbReference>
<evidence type="ECO:0000256" key="11">
    <source>
        <dbReference type="ARBA" id="ARBA00047462"/>
    </source>
</evidence>
<feature type="domain" description="AGC-kinase C-terminal" evidence="16">
    <location>
        <begin position="691"/>
        <end position="758"/>
    </location>
</feature>
<evidence type="ECO:0000256" key="10">
    <source>
        <dbReference type="ARBA" id="ARBA00047298"/>
    </source>
</evidence>
<dbReference type="AlphaFoldDB" id="A0A8J6L869"/>
<dbReference type="PRINTS" id="PR00103">
    <property type="entry name" value="CAMPKINASE"/>
</dbReference>
<feature type="domain" description="Cyclic nucleotide-binding" evidence="15">
    <location>
        <begin position="292"/>
        <end position="389"/>
    </location>
</feature>
<keyword evidence="5" id="KW-0808">Transferase</keyword>
<reference evidence="17" key="2">
    <citation type="submission" date="2021-08" db="EMBL/GenBank/DDBJ databases">
        <authorList>
            <person name="Eriksson T."/>
        </authorList>
    </citation>
    <scope>NUCLEOTIDE SEQUENCE</scope>
    <source>
        <strain evidence="17">Stoneville</strain>
        <tissue evidence="17">Whole head</tissue>
    </source>
</reference>
<evidence type="ECO:0000259" key="16">
    <source>
        <dbReference type="PROSITE" id="PS51285"/>
    </source>
</evidence>
<dbReference type="InterPro" id="IPR011009">
    <property type="entry name" value="Kinase-like_dom_sf"/>
</dbReference>
<evidence type="ECO:0000313" key="17">
    <source>
        <dbReference type="EMBL" id="KAH0810412.1"/>
    </source>
</evidence>